<proteinExistence type="predicted"/>
<protein>
    <recommendedName>
        <fullName evidence="2">Hypervirulence associated protein TUDOR domain-containing protein</fullName>
    </recommendedName>
</protein>
<dbReference type="EMBL" id="MTHB01000246">
    <property type="protein sequence ID" value="OXC73519.1"/>
    <property type="molecule type" value="Genomic_DNA"/>
</dbReference>
<dbReference type="OrthoDB" id="71751at2"/>
<dbReference type="InterPro" id="IPR021331">
    <property type="entry name" value="Hva1_TUDOR"/>
</dbReference>
<evidence type="ECO:0000313" key="4">
    <source>
        <dbReference type="Proteomes" id="UP000214720"/>
    </source>
</evidence>
<reference evidence="4" key="1">
    <citation type="submission" date="2017-01" db="EMBL/GenBank/DDBJ databases">
        <title>Genome Analysis of Deinococcus marmoris KOPRI26562.</title>
        <authorList>
            <person name="Kim J.H."/>
            <person name="Oh H.-M."/>
        </authorList>
    </citation>
    <scope>NUCLEOTIDE SEQUENCE [LARGE SCALE GENOMIC DNA]</scope>
    <source>
        <strain evidence="4">PAMC 26633</strain>
    </source>
</reference>
<feature type="region of interest" description="Disordered" evidence="1">
    <location>
        <begin position="1"/>
        <end position="69"/>
    </location>
</feature>
<feature type="compositionally biased region" description="Basic and acidic residues" evidence="1">
    <location>
        <begin position="1"/>
        <end position="11"/>
    </location>
</feature>
<name>A0A226WRS0_CABSO</name>
<evidence type="ECO:0000313" key="3">
    <source>
        <dbReference type="EMBL" id="OXC73519.1"/>
    </source>
</evidence>
<dbReference type="Pfam" id="PF11160">
    <property type="entry name" value="Hva1_TUDOR"/>
    <property type="match status" value="1"/>
</dbReference>
<feature type="domain" description="Hypervirulence associated protein TUDOR" evidence="2">
    <location>
        <begin position="7"/>
        <end position="65"/>
    </location>
</feature>
<evidence type="ECO:0000259" key="2">
    <source>
        <dbReference type="Pfam" id="PF11160"/>
    </source>
</evidence>
<comment type="caution">
    <text evidence="3">The sequence shown here is derived from an EMBL/GenBank/DDBJ whole genome shotgun (WGS) entry which is preliminary data.</text>
</comment>
<evidence type="ECO:0000256" key="1">
    <source>
        <dbReference type="SAM" id="MobiDB-lite"/>
    </source>
</evidence>
<sequence>MPKVSKGDKVQWETSQGRTEGEVTRKVTGPTKAGGYVAKASPRNPQYEVKSSKSGKTAIHKASALKKVR</sequence>
<dbReference type="Proteomes" id="UP000214720">
    <property type="component" value="Unassembled WGS sequence"/>
</dbReference>
<accession>A0A226WRS0</accession>
<gene>
    <name evidence="3" type="ORF">BSU04_35605</name>
</gene>
<organism evidence="3 4">
    <name type="scientific">Caballeronia sordidicola</name>
    <name type="common">Burkholderia sordidicola</name>
    <dbReference type="NCBI Taxonomy" id="196367"/>
    <lineage>
        <taxon>Bacteria</taxon>
        <taxon>Pseudomonadati</taxon>
        <taxon>Pseudomonadota</taxon>
        <taxon>Betaproteobacteria</taxon>
        <taxon>Burkholderiales</taxon>
        <taxon>Burkholderiaceae</taxon>
        <taxon>Caballeronia</taxon>
    </lineage>
</organism>
<dbReference type="RefSeq" id="WP_089164813.1">
    <property type="nucleotide sequence ID" value="NZ_MTHB01000246.1"/>
</dbReference>
<dbReference type="AlphaFoldDB" id="A0A226WRS0"/>
<dbReference type="Gene3D" id="2.30.30.1060">
    <property type="match status" value="1"/>
</dbReference>